<dbReference type="InterPro" id="IPR027417">
    <property type="entry name" value="P-loop_NTPase"/>
</dbReference>
<dbReference type="GO" id="GO:0005524">
    <property type="term" value="F:ATP binding"/>
    <property type="evidence" value="ECO:0007669"/>
    <property type="project" value="UniProtKB-UniRule"/>
</dbReference>
<dbReference type="InterPro" id="IPR005118">
    <property type="entry name" value="TRCF_C"/>
</dbReference>
<dbReference type="PANTHER" id="PTHR47964">
    <property type="entry name" value="ATP-DEPENDENT DNA HELICASE HOMOLOG RECG, CHLOROPLASTIC"/>
    <property type="match status" value="1"/>
</dbReference>
<dbReference type="InterPro" id="IPR041471">
    <property type="entry name" value="UvrB_inter"/>
</dbReference>
<dbReference type="Gene3D" id="3.90.1150.50">
    <property type="entry name" value="Transcription-repair-coupling factor, D7 domain"/>
    <property type="match status" value="1"/>
</dbReference>
<dbReference type="InterPro" id="IPR011545">
    <property type="entry name" value="DEAD/DEAH_box_helicase_dom"/>
</dbReference>
<dbReference type="Gene3D" id="3.30.2060.10">
    <property type="entry name" value="Penicillin-binding protein 1b domain"/>
    <property type="match status" value="1"/>
</dbReference>
<dbReference type="Gene3D" id="2.40.10.170">
    <property type="match status" value="1"/>
</dbReference>
<evidence type="ECO:0000256" key="3">
    <source>
        <dbReference type="ARBA" id="ARBA00022741"/>
    </source>
</evidence>
<dbReference type="Gene3D" id="3.40.50.300">
    <property type="entry name" value="P-loop containing nucleotide triphosphate hydrolases"/>
    <property type="match status" value="2"/>
</dbReference>
<dbReference type="GO" id="GO:0016787">
    <property type="term" value="F:hydrolase activity"/>
    <property type="evidence" value="ECO:0007669"/>
    <property type="project" value="UniProtKB-KW"/>
</dbReference>
<evidence type="ECO:0000256" key="9">
    <source>
        <dbReference type="ARBA" id="ARBA00023204"/>
    </source>
</evidence>
<sequence length="1180" mass="134737">MKNIIQQFSQLASIEKWLADTKHSNNQLVLGLSGSAKHLAEAALFEKLDKMIVIVTPTVLQATQTYEELSEWYPNEEIYLFSSEESLAAETAFVSPEVRAGRIETLEFLLEGKKGIVVLPVAALRKRLVPVAVWRQQVKRLAIGEEITSLEELSQQLVQMGYKFETMVQSPGEYAIRGGIVDIYPLNQEYPLRIDLFDTEIDSIRLFDVETQRSLEVIEEVVVLPATDLPILVSDVFRAKDTIVSVIEKAIKKSTSVELAEQLRALKEYLIGQLLANEIPENIEWWLEAIYPGETTVLDYCMEATHLVLDDYPRLLEKERQLSEEDAHWMMHRVSQGRFSPNLSMTIDIKKTLKKFNFKRTYFAIFQKGMGRVQLDCIHNINYRGMTQFFSQLPLIKSETERYKKQNATIMMVVESKKAAQKLEQTLEDFEINATVTDGQLLLPGKVQIMVGNLQNGFELPQDKFVMITERELFNKIKKRIPKKQKLSNAERLKSYTELQVGDYVVHVNHGIGIYKGMETLEINGIHQDYMSISYKDGGNLFVPITQVKLIQKYVASESKEPKINKLGGTEWAKTKRKVASKIEDIADELIELYAKRDSEKGFAFSKDAPEQHEFEEAFPYTETDDQLRTVEEIKKDMEKERPMDRLLVGDVGYGKTEVAMRAVFKAVMDGKQVAILVPTTILAEQHYENFIERFNEYPFNIGLLSRFRTKKQQDETIEGLKQGQVDIVIGTHRVLSKDVEFLDLGLLVVDEEQRFGVRHKERLKQLKSQVDVLTLTATPIPRTLHMSMLGVRELSVIETPPANRYPVQTYVLEQDALTIKDGIEREMGRGGQVFYLHNRVDSIERKAEEIKALVPGVRVGVAHGRMSESTLESVLYQFIEGEYDVLVTTTIIETGVNIPNVNTLFIEDANRMGLSQLYQLRGRVGRFNRVAYAYLMYQPNKSLTEVSENRLQAMREFTELGSGFKIAMRDLSIRGAGNLLGKQQHGFIDSVGFDLYSEMLSEAVRKKQGKQMKLKDDTVEIDISVDAYLPNKYIQDERQKIEIYKRIRSLETEEEYDALLDDLIDRFGEFPDEVAYLAEIGMIKAFAEKVGVTLIKRNKTVITITINAKGKQYLQGVPIFEALKDIPLAAQVADKGNTLQLTINVATHPTDRWLLYLKKILKNLAEKINQATATKEEGE</sequence>
<keyword evidence="6" id="KW-0347">Helicase</keyword>
<evidence type="ECO:0000256" key="2">
    <source>
        <dbReference type="ARBA" id="ARBA00022490"/>
    </source>
</evidence>
<evidence type="ECO:0000256" key="1">
    <source>
        <dbReference type="ARBA" id="ARBA00004496"/>
    </source>
</evidence>
<organism evidence="16 17">
    <name type="scientific">Granulicatella balaenopterae</name>
    <dbReference type="NCBI Taxonomy" id="137733"/>
    <lineage>
        <taxon>Bacteria</taxon>
        <taxon>Bacillati</taxon>
        <taxon>Bacillota</taxon>
        <taxon>Bacilli</taxon>
        <taxon>Lactobacillales</taxon>
        <taxon>Carnobacteriaceae</taxon>
        <taxon>Granulicatella</taxon>
    </lineage>
</organism>
<evidence type="ECO:0000256" key="10">
    <source>
        <dbReference type="ARBA" id="ARBA00061104"/>
    </source>
</evidence>
<evidence type="ECO:0000313" key="17">
    <source>
        <dbReference type="Proteomes" id="UP000198556"/>
    </source>
</evidence>
<gene>
    <name evidence="13" type="primary">mfd</name>
    <name evidence="16" type="ORF">SAMN05421767_10853</name>
</gene>
<dbReference type="PROSITE" id="PS51192">
    <property type="entry name" value="HELICASE_ATP_BIND_1"/>
    <property type="match status" value="1"/>
</dbReference>
<dbReference type="NCBIfam" id="TIGR00580">
    <property type="entry name" value="mfd"/>
    <property type="match status" value="1"/>
</dbReference>
<dbReference type="GO" id="GO:0005737">
    <property type="term" value="C:cytoplasm"/>
    <property type="evidence" value="ECO:0007669"/>
    <property type="project" value="UniProtKB-SubCell"/>
</dbReference>
<dbReference type="FunFam" id="3.40.50.300:FF:000546">
    <property type="entry name" value="Transcription-repair-coupling factor"/>
    <property type="match status" value="1"/>
</dbReference>
<evidence type="ECO:0000256" key="7">
    <source>
        <dbReference type="ARBA" id="ARBA00022840"/>
    </source>
</evidence>
<evidence type="ECO:0000256" key="4">
    <source>
        <dbReference type="ARBA" id="ARBA00022763"/>
    </source>
</evidence>
<dbReference type="SUPFAM" id="SSF141259">
    <property type="entry name" value="CarD-like"/>
    <property type="match status" value="1"/>
</dbReference>
<dbReference type="InterPro" id="IPR004576">
    <property type="entry name" value="Mfd"/>
</dbReference>
<evidence type="ECO:0000256" key="11">
    <source>
        <dbReference type="ARBA" id="ARBA00061399"/>
    </source>
</evidence>
<evidence type="ECO:0000259" key="15">
    <source>
        <dbReference type="PROSITE" id="PS51194"/>
    </source>
</evidence>
<dbReference type="SMART" id="SM00490">
    <property type="entry name" value="HELICc"/>
    <property type="match status" value="1"/>
</dbReference>
<dbReference type="InterPro" id="IPR014001">
    <property type="entry name" value="Helicase_ATP-bd"/>
</dbReference>
<dbReference type="GO" id="GO:0003684">
    <property type="term" value="F:damaged DNA binding"/>
    <property type="evidence" value="ECO:0007669"/>
    <property type="project" value="InterPro"/>
</dbReference>
<dbReference type="HAMAP" id="MF_00969">
    <property type="entry name" value="TRCF"/>
    <property type="match status" value="1"/>
</dbReference>
<dbReference type="InterPro" id="IPR037235">
    <property type="entry name" value="TRCF-like_C_D7"/>
</dbReference>
<dbReference type="GO" id="GO:0006355">
    <property type="term" value="P:regulation of DNA-templated transcription"/>
    <property type="evidence" value="ECO:0007669"/>
    <property type="project" value="UniProtKB-UniRule"/>
</dbReference>
<keyword evidence="5 13" id="KW-0378">Hydrolase</keyword>
<keyword evidence="17" id="KW-1185">Reference proteome</keyword>
<dbReference type="SUPFAM" id="SSF143517">
    <property type="entry name" value="TRCF domain-like"/>
    <property type="match status" value="1"/>
</dbReference>
<dbReference type="Pfam" id="PF21132">
    <property type="entry name" value="MFD_D3"/>
    <property type="match status" value="1"/>
</dbReference>
<dbReference type="InterPro" id="IPR036101">
    <property type="entry name" value="CarD-like/TRCF_RID_sf"/>
</dbReference>
<dbReference type="SMART" id="SM00487">
    <property type="entry name" value="DEXDc"/>
    <property type="match status" value="1"/>
</dbReference>
<comment type="similarity">
    <text evidence="11 13">In the C-terminal section; belongs to the helicase family. RecG subfamily.</text>
</comment>
<dbReference type="InterPro" id="IPR001650">
    <property type="entry name" value="Helicase_C-like"/>
</dbReference>
<dbReference type="STRING" id="137733.SAMN05421767_10853"/>
<dbReference type="OrthoDB" id="9804325at2"/>
<feature type="domain" description="Helicase C-terminal" evidence="15">
    <location>
        <begin position="812"/>
        <end position="973"/>
    </location>
</feature>
<proteinExistence type="inferred from homology"/>
<dbReference type="SMART" id="SM01058">
    <property type="entry name" value="CarD_TRCF"/>
    <property type="match status" value="1"/>
</dbReference>
<accession>A0A1H9JCN9</accession>
<feature type="domain" description="Helicase ATP-binding" evidence="14">
    <location>
        <begin position="637"/>
        <end position="798"/>
    </location>
</feature>
<dbReference type="SMART" id="SM00982">
    <property type="entry name" value="TRCF"/>
    <property type="match status" value="1"/>
</dbReference>
<comment type="similarity">
    <text evidence="10 13">In the N-terminal section; belongs to the UvrB family.</text>
</comment>
<protein>
    <recommendedName>
        <fullName evidence="12 13">Transcription-repair-coupling factor</fullName>
        <shortName evidence="13">TRCF</shortName>
        <ecNumber evidence="13">3.6.4.-</ecNumber>
    </recommendedName>
</protein>
<evidence type="ECO:0000256" key="8">
    <source>
        <dbReference type="ARBA" id="ARBA00023125"/>
    </source>
</evidence>
<keyword evidence="8 13" id="KW-0238">DNA-binding</keyword>
<dbReference type="PROSITE" id="PS51194">
    <property type="entry name" value="HELICASE_CTER"/>
    <property type="match status" value="1"/>
</dbReference>
<comment type="subcellular location">
    <subcellularLocation>
        <location evidence="1 13">Cytoplasm</location>
    </subcellularLocation>
</comment>
<dbReference type="InterPro" id="IPR003711">
    <property type="entry name" value="CarD-like/TRCF_RID"/>
</dbReference>
<dbReference type="Proteomes" id="UP000198556">
    <property type="component" value="Unassembled WGS sequence"/>
</dbReference>
<keyword evidence="2 13" id="KW-0963">Cytoplasm</keyword>
<dbReference type="Pfam" id="PF02559">
    <property type="entry name" value="CarD_TRCF_RID"/>
    <property type="match status" value="1"/>
</dbReference>
<dbReference type="InterPro" id="IPR048635">
    <property type="entry name" value="MFD_D3"/>
</dbReference>
<dbReference type="SUPFAM" id="SSF52540">
    <property type="entry name" value="P-loop containing nucleoside triphosphate hydrolases"/>
    <property type="match status" value="4"/>
</dbReference>
<dbReference type="EMBL" id="FOGF01000008">
    <property type="protein sequence ID" value="SEQ84602.1"/>
    <property type="molecule type" value="Genomic_DNA"/>
</dbReference>
<dbReference type="GO" id="GO:0000716">
    <property type="term" value="P:transcription-coupled nucleotide-excision repair, DNA damage recognition"/>
    <property type="evidence" value="ECO:0007669"/>
    <property type="project" value="UniProtKB-UniRule"/>
</dbReference>
<dbReference type="PANTHER" id="PTHR47964:SF1">
    <property type="entry name" value="ATP-DEPENDENT DNA HELICASE HOMOLOG RECG, CHLOROPLASTIC"/>
    <property type="match status" value="1"/>
</dbReference>
<dbReference type="CDD" id="cd17991">
    <property type="entry name" value="DEXHc_TRCF"/>
    <property type="match status" value="1"/>
</dbReference>
<keyword evidence="7 13" id="KW-0067">ATP-binding</keyword>
<keyword evidence="4 13" id="KW-0227">DNA damage</keyword>
<evidence type="ECO:0000256" key="5">
    <source>
        <dbReference type="ARBA" id="ARBA00022801"/>
    </source>
</evidence>
<dbReference type="EC" id="3.6.4.-" evidence="13"/>
<evidence type="ECO:0000259" key="14">
    <source>
        <dbReference type="PROSITE" id="PS51192"/>
    </source>
</evidence>
<keyword evidence="9 13" id="KW-0234">DNA repair</keyword>
<name>A0A1H9JCN9_9LACT</name>
<dbReference type="Gene3D" id="3.40.50.11140">
    <property type="match status" value="1"/>
</dbReference>
<evidence type="ECO:0000313" key="16">
    <source>
        <dbReference type="EMBL" id="SEQ84602.1"/>
    </source>
</evidence>
<dbReference type="Pfam" id="PF00271">
    <property type="entry name" value="Helicase_C"/>
    <property type="match status" value="1"/>
</dbReference>
<evidence type="ECO:0000256" key="13">
    <source>
        <dbReference type="HAMAP-Rule" id="MF_00969"/>
    </source>
</evidence>
<dbReference type="GO" id="GO:0003678">
    <property type="term" value="F:DNA helicase activity"/>
    <property type="evidence" value="ECO:0007669"/>
    <property type="project" value="TreeGrafter"/>
</dbReference>
<evidence type="ECO:0000256" key="6">
    <source>
        <dbReference type="ARBA" id="ARBA00022806"/>
    </source>
</evidence>
<reference evidence="16 17" key="1">
    <citation type="submission" date="2016-10" db="EMBL/GenBank/DDBJ databases">
        <authorList>
            <person name="de Groot N.N."/>
        </authorList>
    </citation>
    <scope>NUCLEOTIDE SEQUENCE [LARGE SCALE GENOMIC DNA]</scope>
    <source>
        <strain evidence="16 17">DSM 15827</strain>
    </source>
</reference>
<dbReference type="Gene3D" id="3.40.50.11180">
    <property type="match status" value="1"/>
</dbReference>
<comment type="function">
    <text evidence="13">Couples transcription and DNA repair by recognizing RNA polymerase (RNAP) stalled at DNA lesions. Mediates ATP-dependent release of RNAP and its truncated transcript from the DNA, and recruitment of nucleotide excision repair machinery to the damaged site.</text>
</comment>
<dbReference type="InterPro" id="IPR047112">
    <property type="entry name" value="RecG/Mfd"/>
</dbReference>
<dbReference type="Pfam" id="PF00270">
    <property type="entry name" value="DEAD"/>
    <property type="match status" value="1"/>
</dbReference>
<dbReference type="AlphaFoldDB" id="A0A1H9JCN9"/>
<evidence type="ECO:0000256" key="12">
    <source>
        <dbReference type="ARBA" id="ARBA00070128"/>
    </source>
</evidence>
<dbReference type="RefSeq" id="WP_089746238.1">
    <property type="nucleotide sequence ID" value="NZ_FOGF01000008.1"/>
</dbReference>
<dbReference type="Pfam" id="PF03461">
    <property type="entry name" value="TRCF"/>
    <property type="match status" value="1"/>
</dbReference>
<dbReference type="Pfam" id="PF17757">
    <property type="entry name" value="UvrB_inter"/>
    <property type="match status" value="1"/>
</dbReference>
<keyword evidence="3 13" id="KW-0547">Nucleotide-binding</keyword>